<feature type="compositionally biased region" description="Low complexity" evidence="1">
    <location>
        <begin position="1"/>
        <end position="11"/>
    </location>
</feature>
<accession>A0A7S2GR08</accession>
<organism evidence="2">
    <name type="scientific">Haptolina brevifila</name>
    <dbReference type="NCBI Taxonomy" id="156173"/>
    <lineage>
        <taxon>Eukaryota</taxon>
        <taxon>Haptista</taxon>
        <taxon>Haptophyta</taxon>
        <taxon>Prymnesiophyceae</taxon>
        <taxon>Prymnesiales</taxon>
        <taxon>Prymnesiaceae</taxon>
        <taxon>Haptolina</taxon>
    </lineage>
</organism>
<sequence>MAGMPGMQGMPGIQGMGGMPGGMRGMPGGMRQQPEQPGVMPSGTPVCVYGLKGAAQHNGKTGQVESYDGQSERYVVDLGEGEQVRIRFDNLAQMIDVEVTGMQNRADLNGKGGRIAGYDEEKDRYHIDIQGVGRASLLLNNLILPANTRGKVVGLTSESGSKWNDKIGKLLSFDREAGRYLIQMTKDEQLRVKPQNLRL</sequence>
<reference evidence="2" key="1">
    <citation type="submission" date="2021-01" db="EMBL/GenBank/DDBJ databases">
        <authorList>
            <person name="Corre E."/>
            <person name="Pelletier E."/>
            <person name="Niang G."/>
            <person name="Scheremetjew M."/>
            <person name="Finn R."/>
            <person name="Kale V."/>
            <person name="Holt S."/>
            <person name="Cochrane G."/>
            <person name="Meng A."/>
            <person name="Brown T."/>
            <person name="Cohen L."/>
        </authorList>
    </citation>
    <scope>NUCLEOTIDE SEQUENCE</scope>
    <source>
        <strain evidence="2">UTEX LB 985</strain>
    </source>
</reference>
<evidence type="ECO:0000313" key="2">
    <source>
        <dbReference type="EMBL" id="CAD9465959.1"/>
    </source>
</evidence>
<proteinExistence type="predicted"/>
<feature type="compositionally biased region" description="Gly residues" evidence="1">
    <location>
        <begin position="12"/>
        <end position="28"/>
    </location>
</feature>
<evidence type="ECO:0000256" key="1">
    <source>
        <dbReference type="SAM" id="MobiDB-lite"/>
    </source>
</evidence>
<dbReference type="EMBL" id="HBGU01038709">
    <property type="protein sequence ID" value="CAD9465959.1"/>
    <property type="molecule type" value="Transcribed_RNA"/>
</dbReference>
<protein>
    <submittedName>
        <fullName evidence="2">Uncharacterized protein</fullName>
    </submittedName>
</protein>
<feature type="region of interest" description="Disordered" evidence="1">
    <location>
        <begin position="1"/>
        <end position="44"/>
    </location>
</feature>
<name>A0A7S2GR08_9EUKA</name>
<gene>
    <name evidence="2" type="ORF">CBRE1094_LOCUS21160</name>
</gene>
<dbReference type="AlphaFoldDB" id="A0A7S2GR08"/>